<accession>A0ABZ2K1G5</accession>
<sequence>MGTTEEGNASVREAKCSCDEGYIAERDGELACIAKTPRNEGYGYRFDREPNADTVSRELEALRGDWFRKSLFWTRVDKPNEVGTNGFHYDLPRSAGPAVWHARDFSAVQRGDVHITPPATQVVQIGTELTGALAGFRPMQFSKTETPDDGLPTILYKRSEESVTSGGETRVRPTLLVIECSDTFTSGLAKPRIESCASYASPISATTYVRDMFDPL</sequence>
<protein>
    <submittedName>
        <fullName evidence="1">Uncharacterized protein</fullName>
    </submittedName>
</protein>
<dbReference type="Proteomes" id="UP001379533">
    <property type="component" value="Chromosome"/>
</dbReference>
<organism evidence="1 2">
    <name type="scientific">Pendulispora brunnea</name>
    <dbReference type="NCBI Taxonomy" id="2905690"/>
    <lineage>
        <taxon>Bacteria</taxon>
        <taxon>Pseudomonadati</taxon>
        <taxon>Myxococcota</taxon>
        <taxon>Myxococcia</taxon>
        <taxon>Myxococcales</taxon>
        <taxon>Sorangiineae</taxon>
        <taxon>Pendulisporaceae</taxon>
        <taxon>Pendulispora</taxon>
    </lineage>
</organism>
<gene>
    <name evidence="1" type="ORF">LZC95_39785</name>
</gene>
<keyword evidence="2" id="KW-1185">Reference proteome</keyword>
<evidence type="ECO:0000313" key="1">
    <source>
        <dbReference type="EMBL" id="WXA92576.1"/>
    </source>
</evidence>
<dbReference type="EMBL" id="CP089982">
    <property type="protein sequence ID" value="WXA92576.1"/>
    <property type="molecule type" value="Genomic_DNA"/>
</dbReference>
<name>A0ABZ2K1G5_9BACT</name>
<proteinExistence type="predicted"/>
<evidence type="ECO:0000313" key="2">
    <source>
        <dbReference type="Proteomes" id="UP001379533"/>
    </source>
</evidence>
<reference evidence="1 2" key="1">
    <citation type="submission" date="2021-12" db="EMBL/GenBank/DDBJ databases">
        <title>Discovery of the Pendulisporaceae a myxobacterial family with distinct sporulation behavior and unique specialized metabolism.</title>
        <authorList>
            <person name="Garcia R."/>
            <person name="Popoff A."/>
            <person name="Bader C.D."/>
            <person name="Loehr J."/>
            <person name="Walesch S."/>
            <person name="Walt C."/>
            <person name="Boldt J."/>
            <person name="Bunk B."/>
            <person name="Haeckl F.J.F.P.J."/>
            <person name="Gunesch A.P."/>
            <person name="Birkelbach J."/>
            <person name="Nuebel U."/>
            <person name="Pietschmann T."/>
            <person name="Bach T."/>
            <person name="Mueller R."/>
        </authorList>
    </citation>
    <scope>NUCLEOTIDE SEQUENCE [LARGE SCALE GENOMIC DNA]</scope>
    <source>
        <strain evidence="1 2">MSr12523</strain>
    </source>
</reference>
<dbReference type="RefSeq" id="WP_394843180.1">
    <property type="nucleotide sequence ID" value="NZ_CP089982.1"/>
</dbReference>